<evidence type="ECO:0000313" key="1">
    <source>
        <dbReference type="EMBL" id="KAJ9117910.1"/>
    </source>
</evidence>
<protein>
    <submittedName>
        <fullName evidence="1">Uncharacterized protein</fullName>
    </submittedName>
</protein>
<evidence type="ECO:0000313" key="2">
    <source>
        <dbReference type="Proteomes" id="UP001230649"/>
    </source>
</evidence>
<gene>
    <name evidence="1" type="ORF">QFC20_000191</name>
</gene>
<accession>A0ACC2X1K0</accession>
<proteinExistence type="predicted"/>
<comment type="caution">
    <text evidence="1">The sequence shown here is derived from an EMBL/GenBank/DDBJ whole genome shotgun (WGS) entry which is preliminary data.</text>
</comment>
<name>A0ACC2X1K0_9TREE</name>
<keyword evidence="2" id="KW-1185">Reference proteome</keyword>
<sequence>MFNRLQTIVFASLTLASSALAGVYITNPVVNSTARPGELFTIRWVDDGTTPHLATIGSSQIALYTGSPTQQTFLQELAASIDVSTSNSVDAWIDSNLGPSGEYYFIRITSNSLKDTAQPQYPYQSYSARFT</sequence>
<reference evidence="1" key="1">
    <citation type="submission" date="2023-04" db="EMBL/GenBank/DDBJ databases">
        <title>Draft Genome sequencing of Naganishia species isolated from polar environments using Oxford Nanopore Technology.</title>
        <authorList>
            <person name="Leo P."/>
            <person name="Venkateswaran K."/>
        </authorList>
    </citation>
    <scope>NUCLEOTIDE SEQUENCE</scope>
    <source>
        <strain evidence="1">MNA-CCFEE 5262</strain>
    </source>
</reference>
<dbReference type="Proteomes" id="UP001230649">
    <property type="component" value="Unassembled WGS sequence"/>
</dbReference>
<dbReference type="EMBL" id="JASBWS010000001">
    <property type="protein sequence ID" value="KAJ9117910.1"/>
    <property type="molecule type" value="Genomic_DNA"/>
</dbReference>
<organism evidence="1 2">
    <name type="scientific">Naganishia adeliensis</name>
    <dbReference type="NCBI Taxonomy" id="92952"/>
    <lineage>
        <taxon>Eukaryota</taxon>
        <taxon>Fungi</taxon>
        <taxon>Dikarya</taxon>
        <taxon>Basidiomycota</taxon>
        <taxon>Agaricomycotina</taxon>
        <taxon>Tremellomycetes</taxon>
        <taxon>Filobasidiales</taxon>
        <taxon>Filobasidiaceae</taxon>
        <taxon>Naganishia</taxon>
    </lineage>
</organism>